<dbReference type="GO" id="GO:0006310">
    <property type="term" value="P:DNA recombination"/>
    <property type="evidence" value="ECO:0007669"/>
    <property type="project" value="UniProtKB-UniRule"/>
</dbReference>
<feature type="region of interest" description="Disordered" evidence="8">
    <location>
        <begin position="1"/>
        <end position="34"/>
    </location>
</feature>
<keyword evidence="5 7" id="KW-0234">DNA repair</keyword>
<proteinExistence type="inferred from homology"/>
<dbReference type="Pfam" id="PF08743">
    <property type="entry name" value="Nse4_C"/>
    <property type="match status" value="1"/>
</dbReference>
<keyword evidence="4 7" id="KW-0233">DNA recombination</keyword>
<evidence type="ECO:0000256" key="1">
    <source>
        <dbReference type="ARBA" id="ARBA00004123"/>
    </source>
</evidence>
<sequence>MIAVKRELVDDGDSSSIDKHDGPELRDADYQTPKGRRGIRSRYLAVANMIHDEKEEIARPDSDKFDFIFNEMESLHQLVSKPREQVADAKALLDITQSLVMSVKNVAVGGLTPSNFVTHILKKFGGQGGSGNCADDCSQNSVAWKDIGVAVSHVFREGCGCCTMIGPMDAKMKQRKVINRRKCVRPTELARPEVLGGDSGEERTETDKNMLTMFNILRINKVVKLENLVLNRKSFAQTVENLFALSFLVRDGRAEIKVNEAGWQLVSPRNAPAANAILSRNVAFSHFVFRFDFNDWKLMARSVGVGEELMPHRNSQSQSQSAVYAGSHETMPTATKVLGTIQ</sequence>
<evidence type="ECO:0000256" key="8">
    <source>
        <dbReference type="SAM" id="MobiDB-lite"/>
    </source>
</evidence>
<protein>
    <recommendedName>
        <fullName evidence="7">Non-structural maintenance of chromosomes element 4</fullName>
    </recommendedName>
</protein>
<dbReference type="EMBL" id="CM003605">
    <property type="protein sequence ID" value="KYP70603.1"/>
    <property type="molecule type" value="Genomic_DNA"/>
</dbReference>
<dbReference type="Proteomes" id="UP000075243">
    <property type="component" value="Chromosome 3"/>
</dbReference>
<dbReference type="Gramene" id="C.cajan_09555.t">
    <property type="protein sequence ID" value="C.cajan_09555.t"/>
    <property type="gene ID" value="C.cajan_09555"/>
</dbReference>
<dbReference type="GO" id="GO:0030915">
    <property type="term" value="C:Smc5-Smc6 complex"/>
    <property type="evidence" value="ECO:0007669"/>
    <property type="project" value="UniProtKB-UniRule"/>
</dbReference>
<dbReference type="STRING" id="3821.A0A151TU71"/>
<dbReference type="PANTHER" id="PTHR16140:SF16">
    <property type="entry name" value="NON-STRUCTURAL MAINTENANCE OF CHROMOSOMES ELEMENT 4"/>
    <property type="match status" value="1"/>
</dbReference>
<evidence type="ECO:0000256" key="2">
    <source>
        <dbReference type="ARBA" id="ARBA00008997"/>
    </source>
</evidence>
<evidence type="ECO:0000313" key="11">
    <source>
        <dbReference type="Proteomes" id="UP000075243"/>
    </source>
</evidence>
<comment type="subunit">
    <text evidence="7">Component of the SMC5-SMC6 complex.</text>
</comment>
<evidence type="ECO:0000256" key="6">
    <source>
        <dbReference type="ARBA" id="ARBA00023242"/>
    </source>
</evidence>
<name>A0A151TU71_CAJCA</name>
<dbReference type="AlphaFoldDB" id="A0A151TU71"/>
<feature type="domain" description="Non-structural maintenance of chromosome element 4 C-terminal" evidence="9">
    <location>
        <begin position="223"/>
        <end position="310"/>
    </location>
</feature>
<gene>
    <name evidence="10" type="ORF">KK1_009823</name>
</gene>
<dbReference type="GO" id="GO:0006281">
    <property type="term" value="P:DNA repair"/>
    <property type="evidence" value="ECO:0007669"/>
    <property type="project" value="UniProtKB-UniRule"/>
</dbReference>
<evidence type="ECO:0000313" key="10">
    <source>
        <dbReference type="EMBL" id="KYP70603.1"/>
    </source>
</evidence>
<dbReference type="OMA" id="WQLVSPR"/>
<keyword evidence="6 7" id="KW-0539">Nucleus</keyword>
<dbReference type="InterPro" id="IPR014854">
    <property type="entry name" value="Nse4_C"/>
</dbReference>
<dbReference type="InterPro" id="IPR027786">
    <property type="entry name" value="Nse4/EID"/>
</dbReference>
<evidence type="ECO:0000259" key="9">
    <source>
        <dbReference type="Pfam" id="PF08743"/>
    </source>
</evidence>
<comment type="similarity">
    <text evidence="2 7">Belongs to the NSE4 family.</text>
</comment>
<comment type="subcellular location">
    <subcellularLocation>
        <location evidence="1 7">Nucleus</location>
    </subcellularLocation>
</comment>
<comment type="function">
    <text evidence="7">Component of the SMC5-SMC6 complex, that promotes sister chromatid alignment after DNA damage and facilitates double-stranded DNA breaks (DSBs) repair via homologous recombination between sister chromatids.</text>
</comment>
<dbReference type="GO" id="GO:0005634">
    <property type="term" value="C:nucleus"/>
    <property type="evidence" value="ECO:0007669"/>
    <property type="project" value="UniProtKB-SubCell"/>
</dbReference>
<evidence type="ECO:0000256" key="7">
    <source>
        <dbReference type="RuleBase" id="RU365071"/>
    </source>
</evidence>
<evidence type="ECO:0000256" key="3">
    <source>
        <dbReference type="ARBA" id="ARBA00022763"/>
    </source>
</evidence>
<accession>A0A151TU71</accession>
<reference evidence="10 11" key="1">
    <citation type="journal article" date="2012" name="Nat. Biotechnol.">
        <title>Draft genome sequence of pigeonpea (Cajanus cajan), an orphan legume crop of resource-poor farmers.</title>
        <authorList>
            <person name="Varshney R.K."/>
            <person name="Chen W."/>
            <person name="Li Y."/>
            <person name="Bharti A.K."/>
            <person name="Saxena R.K."/>
            <person name="Schlueter J.A."/>
            <person name="Donoghue M.T."/>
            <person name="Azam S."/>
            <person name="Fan G."/>
            <person name="Whaley A.M."/>
            <person name="Farmer A.D."/>
            <person name="Sheridan J."/>
            <person name="Iwata A."/>
            <person name="Tuteja R."/>
            <person name="Penmetsa R.V."/>
            <person name="Wu W."/>
            <person name="Upadhyaya H.D."/>
            <person name="Yang S.P."/>
            <person name="Shah T."/>
            <person name="Saxena K.B."/>
            <person name="Michael T."/>
            <person name="McCombie W.R."/>
            <person name="Yang B."/>
            <person name="Zhang G."/>
            <person name="Yang H."/>
            <person name="Wang J."/>
            <person name="Spillane C."/>
            <person name="Cook D.R."/>
            <person name="May G.D."/>
            <person name="Xu X."/>
            <person name="Jackson S.A."/>
        </authorList>
    </citation>
    <scope>NUCLEOTIDE SEQUENCE [LARGE SCALE GENOMIC DNA]</scope>
    <source>
        <strain evidence="11">cv. Asha</strain>
    </source>
</reference>
<keyword evidence="3 7" id="KW-0227">DNA damage</keyword>
<keyword evidence="11" id="KW-1185">Reference proteome</keyword>
<feature type="compositionally biased region" description="Basic and acidic residues" evidence="8">
    <location>
        <begin position="16"/>
        <end position="29"/>
    </location>
</feature>
<evidence type="ECO:0000256" key="5">
    <source>
        <dbReference type="ARBA" id="ARBA00023204"/>
    </source>
</evidence>
<dbReference type="PANTHER" id="PTHR16140">
    <property type="entry name" value="NON-STRUCTURAL MAINTENANCE OF CHROMOSOMES ELEMENT 4"/>
    <property type="match status" value="1"/>
</dbReference>
<evidence type="ECO:0000256" key="4">
    <source>
        <dbReference type="ARBA" id="ARBA00023172"/>
    </source>
</evidence>
<organism evidence="10 11">
    <name type="scientific">Cajanus cajan</name>
    <name type="common">Pigeon pea</name>
    <name type="synonym">Cajanus indicus</name>
    <dbReference type="NCBI Taxonomy" id="3821"/>
    <lineage>
        <taxon>Eukaryota</taxon>
        <taxon>Viridiplantae</taxon>
        <taxon>Streptophyta</taxon>
        <taxon>Embryophyta</taxon>
        <taxon>Tracheophyta</taxon>
        <taxon>Spermatophyta</taxon>
        <taxon>Magnoliopsida</taxon>
        <taxon>eudicotyledons</taxon>
        <taxon>Gunneridae</taxon>
        <taxon>Pentapetalae</taxon>
        <taxon>rosids</taxon>
        <taxon>fabids</taxon>
        <taxon>Fabales</taxon>
        <taxon>Fabaceae</taxon>
        <taxon>Papilionoideae</taxon>
        <taxon>50 kb inversion clade</taxon>
        <taxon>NPAAA clade</taxon>
        <taxon>indigoferoid/millettioid clade</taxon>
        <taxon>Phaseoleae</taxon>
        <taxon>Cajanus</taxon>
    </lineage>
</organism>